<dbReference type="KEGG" id="rho:RHOM_11310"/>
<organism evidence="2 3">
    <name type="scientific">Roseburia hominis (strain DSM 16839 / JCM 17582 / NCIMB 14029 / A2-183)</name>
    <dbReference type="NCBI Taxonomy" id="585394"/>
    <lineage>
        <taxon>Bacteria</taxon>
        <taxon>Bacillati</taxon>
        <taxon>Bacillota</taxon>
        <taxon>Clostridia</taxon>
        <taxon>Lachnospirales</taxon>
        <taxon>Lachnospiraceae</taxon>
        <taxon>Roseburia</taxon>
    </lineage>
</organism>
<gene>
    <name evidence="2" type="ordered locus">RHOM_11310</name>
</gene>
<dbReference type="GO" id="GO:0003677">
    <property type="term" value="F:DNA binding"/>
    <property type="evidence" value="ECO:0007669"/>
    <property type="project" value="InterPro"/>
</dbReference>
<protein>
    <submittedName>
        <fullName evidence="2">Mob14-2</fullName>
    </submittedName>
</protein>
<name>G2SXU4_ROSHA</name>
<keyword evidence="3" id="KW-1185">Reference proteome</keyword>
<reference evidence="2 3" key="1">
    <citation type="journal article" date="2015" name="Genome Announc.">
        <title>Complete genome sequence of the human gut symbiont Roseburia hominis.</title>
        <authorList>
            <person name="Travis A.J."/>
            <person name="Kelly D."/>
            <person name="Flint H.J."/>
            <person name="Aminov R.I."/>
        </authorList>
    </citation>
    <scope>NUCLEOTIDE SEQUENCE [LARGE SCALE GENOMIC DNA]</scope>
    <source>
        <strain evidence="3">DSM 16839 / JCM 17582 / NCIMB 14029 / A2-183</strain>
    </source>
</reference>
<dbReference type="GO" id="GO:0006310">
    <property type="term" value="P:DNA recombination"/>
    <property type="evidence" value="ECO:0007669"/>
    <property type="project" value="InterPro"/>
</dbReference>
<dbReference type="OrthoDB" id="10008768at2"/>
<comment type="similarity">
    <text evidence="1">Belongs to the plasmid mobilization pre family.</text>
</comment>
<evidence type="ECO:0000313" key="2">
    <source>
        <dbReference type="EMBL" id="AEN97370.1"/>
    </source>
</evidence>
<accession>G2SXU4</accession>
<proteinExistence type="inferred from homology"/>
<dbReference type="EMBL" id="CP003040">
    <property type="protein sequence ID" value="AEN97370.1"/>
    <property type="molecule type" value="Genomic_DNA"/>
</dbReference>
<sequence>MGFQCCPQIMGLQRQGHVTKSNKRGAGKFICAEMGADRISSSEIIRHEDSKHNTYTNYIDGENFSSGFKLWDYIEKQGDTIEVKCTDKRTGQEVIRYRKSKADAVLGYAYVIKPPAEVTEQWTDEQKAKFYEDSFDAMCEIMPEVFSHENRLFTAIHVDEGFSLADEHLHGAGIPRNADGKYTGNLIDAKHLSLMQQEFPKHMRDKGWDIEDNDVTDWQKYNTDKQYRDERKVYLEQKKKDGKGGLTPNQYRKFLAQKKIK</sequence>
<dbReference type="BioCyc" id="RHOM585394:G1H02-2258-MONOMER"/>
<dbReference type="Gene3D" id="3.30.930.30">
    <property type="match status" value="1"/>
</dbReference>
<dbReference type="AlphaFoldDB" id="G2SXU4"/>
<dbReference type="HOGENOM" id="CLU_1065107_0_0_9"/>
<dbReference type="GeneID" id="93724014"/>
<dbReference type="RefSeq" id="WP_014080381.1">
    <property type="nucleotide sequence ID" value="NC_015977.1"/>
</dbReference>
<evidence type="ECO:0000256" key="1">
    <source>
        <dbReference type="ARBA" id="ARBA00010657"/>
    </source>
</evidence>
<dbReference type="InterPro" id="IPR001668">
    <property type="entry name" value="Mob_Pre"/>
</dbReference>
<dbReference type="Pfam" id="PF01076">
    <property type="entry name" value="Mob_Pre"/>
    <property type="match status" value="1"/>
</dbReference>
<evidence type="ECO:0000313" key="3">
    <source>
        <dbReference type="Proteomes" id="UP000008178"/>
    </source>
</evidence>
<dbReference type="Proteomes" id="UP000008178">
    <property type="component" value="Chromosome"/>
</dbReference>
<dbReference type="STRING" id="585394.RHOM_11310"/>